<feature type="region of interest" description="Disordered" evidence="1">
    <location>
        <begin position="287"/>
        <end position="306"/>
    </location>
</feature>
<comment type="caution">
    <text evidence="2">The sequence shown here is derived from an EMBL/GenBank/DDBJ whole genome shotgun (WGS) entry which is preliminary data.</text>
</comment>
<sequence>MGIFLVPISPVPPSEDVSAVDRLRDLWQDGRLLERYVEEFSELSWLLNWPDALLNACFLMGLDEDTIRYSEPAGFFSLVESINLILFLNGSDFEIEEVQEKTCLPRPVPSEKHAAWSVHPQPVSSTYPSSGSSHSVLPVPKPKRPMKMVPEPLNKVATAKHKPPKKTAAAAPEPLKKMAAAATKPKPPTKMAAAKLKQPQVMAAAAPEPLNKVATAKHKPPKKMAAVTPVPQGKMADVAPGPQSLMAASKPKPSPEEDQWLIDFWSGEHVGRAPEPPWQPTAPDPLWYPTAPDPPWSPTAHDSASSLQQPPIVTTVQWAAFLTDFSLRMYTVVLREMSINIKFSWQKITCTFSI</sequence>
<dbReference type="AlphaFoldDB" id="A0A3N0YNY2"/>
<feature type="region of interest" description="Disordered" evidence="1">
    <location>
        <begin position="115"/>
        <end position="147"/>
    </location>
</feature>
<gene>
    <name evidence="2" type="ORF">DPX16_13365</name>
</gene>
<name>A0A3N0YNY2_ANAGA</name>
<feature type="region of interest" description="Disordered" evidence="1">
    <location>
        <begin position="216"/>
        <end position="235"/>
    </location>
</feature>
<organism evidence="2 3">
    <name type="scientific">Anabarilius grahami</name>
    <name type="common">Kanglang fish</name>
    <name type="synonym">Barilius grahami</name>
    <dbReference type="NCBI Taxonomy" id="495550"/>
    <lineage>
        <taxon>Eukaryota</taxon>
        <taxon>Metazoa</taxon>
        <taxon>Chordata</taxon>
        <taxon>Craniata</taxon>
        <taxon>Vertebrata</taxon>
        <taxon>Euteleostomi</taxon>
        <taxon>Actinopterygii</taxon>
        <taxon>Neopterygii</taxon>
        <taxon>Teleostei</taxon>
        <taxon>Ostariophysi</taxon>
        <taxon>Cypriniformes</taxon>
        <taxon>Xenocyprididae</taxon>
        <taxon>Xenocypridinae</taxon>
        <taxon>Xenocypridinae incertae sedis</taxon>
        <taxon>Anabarilius</taxon>
    </lineage>
</organism>
<protein>
    <submittedName>
        <fullName evidence="2">Uncharacterized protein</fullName>
    </submittedName>
</protein>
<accession>A0A3N0YNY2</accession>
<dbReference type="Proteomes" id="UP000281406">
    <property type="component" value="Unassembled WGS sequence"/>
</dbReference>
<proteinExistence type="predicted"/>
<reference evidence="2 3" key="1">
    <citation type="submission" date="2018-10" db="EMBL/GenBank/DDBJ databases">
        <title>Genome assembly for a Yunnan-Guizhou Plateau 3E fish, Anabarilius grahami (Regan), and its evolutionary and genetic applications.</title>
        <authorList>
            <person name="Jiang W."/>
        </authorList>
    </citation>
    <scope>NUCLEOTIDE SEQUENCE [LARGE SCALE GENOMIC DNA]</scope>
    <source>
        <strain evidence="2">AG-KIZ</strain>
        <tissue evidence="2">Muscle</tissue>
    </source>
</reference>
<dbReference type="EMBL" id="RJVU01035392">
    <property type="protein sequence ID" value="ROL47650.1"/>
    <property type="molecule type" value="Genomic_DNA"/>
</dbReference>
<keyword evidence="3" id="KW-1185">Reference proteome</keyword>
<feature type="compositionally biased region" description="Low complexity" evidence="1">
    <location>
        <begin position="124"/>
        <end position="135"/>
    </location>
</feature>
<evidence type="ECO:0000313" key="3">
    <source>
        <dbReference type="Proteomes" id="UP000281406"/>
    </source>
</evidence>
<evidence type="ECO:0000313" key="2">
    <source>
        <dbReference type="EMBL" id="ROL47650.1"/>
    </source>
</evidence>
<dbReference type="OrthoDB" id="8963682at2759"/>
<evidence type="ECO:0000256" key="1">
    <source>
        <dbReference type="SAM" id="MobiDB-lite"/>
    </source>
</evidence>